<keyword evidence="2" id="KW-0371">Homeobox</keyword>
<dbReference type="PROSITE" id="PS50071">
    <property type="entry name" value="HOMEOBOX_2"/>
    <property type="match status" value="1"/>
</dbReference>
<dbReference type="InterPro" id="IPR009057">
    <property type="entry name" value="Homeodomain-like_sf"/>
</dbReference>
<dbReference type="PANTHER" id="PTHR33827:SF7">
    <property type="entry name" value="PROTEIN SAWADEE HOMEODOMAIN HOMOLOG 2"/>
    <property type="match status" value="1"/>
</dbReference>
<feature type="region of interest" description="Disordered" evidence="3">
    <location>
        <begin position="366"/>
        <end position="445"/>
    </location>
</feature>
<protein>
    <recommendedName>
        <fullName evidence="4">Homeobox domain-containing protein</fullName>
    </recommendedName>
</protein>
<dbReference type="EMBL" id="JACMSC010000012">
    <property type="protein sequence ID" value="KAG6496364.1"/>
    <property type="molecule type" value="Genomic_DNA"/>
</dbReference>
<keyword evidence="6" id="KW-1185">Reference proteome</keyword>
<evidence type="ECO:0000313" key="6">
    <source>
        <dbReference type="Proteomes" id="UP000734854"/>
    </source>
</evidence>
<dbReference type="GO" id="GO:0003682">
    <property type="term" value="F:chromatin binding"/>
    <property type="evidence" value="ECO:0007669"/>
    <property type="project" value="InterPro"/>
</dbReference>
<organism evidence="5 6">
    <name type="scientific">Zingiber officinale</name>
    <name type="common">Ginger</name>
    <name type="synonym">Amomum zingiber</name>
    <dbReference type="NCBI Taxonomy" id="94328"/>
    <lineage>
        <taxon>Eukaryota</taxon>
        <taxon>Viridiplantae</taxon>
        <taxon>Streptophyta</taxon>
        <taxon>Embryophyta</taxon>
        <taxon>Tracheophyta</taxon>
        <taxon>Spermatophyta</taxon>
        <taxon>Magnoliopsida</taxon>
        <taxon>Liliopsida</taxon>
        <taxon>Zingiberales</taxon>
        <taxon>Zingiberaceae</taxon>
        <taxon>Zingiber</taxon>
    </lineage>
</organism>
<evidence type="ECO:0000259" key="4">
    <source>
        <dbReference type="PROSITE" id="PS50071"/>
    </source>
</evidence>
<dbReference type="GO" id="GO:0003677">
    <property type="term" value="F:DNA binding"/>
    <property type="evidence" value="ECO:0007669"/>
    <property type="project" value="UniProtKB-UniRule"/>
</dbReference>
<reference evidence="5 6" key="1">
    <citation type="submission" date="2020-08" db="EMBL/GenBank/DDBJ databases">
        <title>Plant Genome Project.</title>
        <authorList>
            <person name="Zhang R.-G."/>
        </authorList>
    </citation>
    <scope>NUCLEOTIDE SEQUENCE [LARGE SCALE GENOMIC DNA]</scope>
    <source>
        <tissue evidence="5">Rhizome</tissue>
    </source>
</reference>
<accession>A0A8J5G1T8</accession>
<evidence type="ECO:0000256" key="2">
    <source>
        <dbReference type="PROSITE-ProRule" id="PRU00108"/>
    </source>
</evidence>
<dbReference type="InterPro" id="IPR039276">
    <property type="entry name" value="SHH1/2"/>
</dbReference>
<dbReference type="PANTHER" id="PTHR33827">
    <property type="entry name" value="PROTEIN SAWADEE HOMEODOMAIN HOMOLOG 2"/>
    <property type="match status" value="1"/>
</dbReference>
<feature type="domain" description="Homeobox" evidence="4">
    <location>
        <begin position="13"/>
        <end position="77"/>
    </location>
</feature>
<dbReference type="Gene3D" id="2.30.30.140">
    <property type="match status" value="1"/>
</dbReference>
<dbReference type="InterPro" id="IPR001356">
    <property type="entry name" value="HD"/>
</dbReference>
<dbReference type="InterPro" id="IPR032001">
    <property type="entry name" value="SAWADEE_dom"/>
</dbReference>
<dbReference type="Gene3D" id="1.10.10.60">
    <property type="entry name" value="Homeodomain-like"/>
    <property type="match status" value="1"/>
</dbReference>
<comment type="caution">
    <text evidence="5">The sequence shown here is derived from an EMBL/GenBank/DDBJ whole genome shotgun (WGS) entry which is preliminary data.</text>
</comment>
<name>A0A8J5G1T8_ZINOF</name>
<dbReference type="SMART" id="SM00389">
    <property type="entry name" value="HOX"/>
    <property type="match status" value="1"/>
</dbReference>
<keyword evidence="2" id="KW-0238">DNA-binding</keyword>
<dbReference type="Proteomes" id="UP000734854">
    <property type="component" value="Unassembled WGS sequence"/>
</dbReference>
<sequence length="445" mass="50141">MGRPPHGGGPVFRFTQNEVLEMESCLQEVNNSIPPREIISALADKFSQSSERAGKIVVQSKQVWNWFQNRRYAQRAKLSKPAAKLNIVPMHREESIPFANVAAPISAPTDPPEMLEYQVVLHLASSFQGARSSPFLSKLRVKVQPSWNACVVRRSSTDNGLVEFEAKSARDGAWYDVSAFLSHRLFETGDPEVRVRFSGFGVEEDEWINVRRCVRQRSLPCEAAECVAVLPGDLILCFQVTSHVNSIFTIQLNQKFEELIICYLLHSLQCNIKYLNLQLFQEGKEQALYFDAHVLDVQRRRHDVRGCRCRFLVRYDHDQSEEIVPLRKVCRRPETDYRLQVLQASKATGPTDQQATTKDITLISSKDLNSQRSRKQRKLMDVNTDEVTTISLPHPKDSSSSHGDNPAAAAAVATADNSGSTPMKVIVEVTAVNPQSMESQQEETT</sequence>
<comment type="subcellular location">
    <subcellularLocation>
        <location evidence="1 2">Nucleus</location>
    </subcellularLocation>
</comment>
<dbReference type="SUPFAM" id="SSF46689">
    <property type="entry name" value="Homeodomain-like"/>
    <property type="match status" value="1"/>
</dbReference>
<evidence type="ECO:0000256" key="1">
    <source>
        <dbReference type="ARBA" id="ARBA00004123"/>
    </source>
</evidence>
<dbReference type="Gene3D" id="2.40.50.40">
    <property type="match status" value="1"/>
</dbReference>
<dbReference type="Pfam" id="PF16719">
    <property type="entry name" value="SAWADEE"/>
    <property type="match status" value="2"/>
</dbReference>
<dbReference type="AlphaFoldDB" id="A0A8J5G1T8"/>
<evidence type="ECO:0000256" key="3">
    <source>
        <dbReference type="SAM" id="MobiDB-lite"/>
    </source>
</evidence>
<feature type="DNA-binding region" description="Homeobox" evidence="2">
    <location>
        <begin position="15"/>
        <end position="78"/>
    </location>
</feature>
<keyword evidence="2" id="KW-0539">Nucleus</keyword>
<evidence type="ECO:0000313" key="5">
    <source>
        <dbReference type="EMBL" id="KAG6496364.1"/>
    </source>
</evidence>
<proteinExistence type="predicted"/>
<dbReference type="CDD" id="cd00086">
    <property type="entry name" value="homeodomain"/>
    <property type="match status" value="1"/>
</dbReference>
<dbReference type="GO" id="GO:0005634">
    <property type="term" value="C:nucleus"/>
    <property type="evidence" value="ECO:0007669"/>
    <property type="project" value="UniProtKB-SubCell"/>
</dbReference>
<gene>
    <name evidence="5" type="ORF">ZIOFF_044225</name>
</gene>